<dbReference type="STRING" id="9643.ENSUAMP00000035668"/>
<dbReference type="PANTHER" id="PTHR24339:SF68">
    <property type="entry name" value="HOMEOBOX PROTEIN NOTOCHORD"/>
    <property type="match status" value="1"/>
</dbReference>
<evidence type="ECO:0000256" key="2">
    <source>
        <dbReference type="ARBA" id="ARBA00023125"/>
    </source>
</evidence>
<keyword evidence="3 5" id="KW-0371">Homeobox</keyword>
<reference evidence="10" key="1">
    <citation type="submission" date="2016-06" db="EMBL/GenBank/DDBJ databases">
        <title>De novo assembly and RNA-Seq shows season-dependent expression and editing in black bear kidneys.</title>
        <authorList>
            <person name="Korstanje R."/>
            <person name="Srivastava A."/>
            <person name="Sarsani V.K."/>
            <person name="Sheehan S.M."/>
            <person name="Seger R.L."/>
            <person name="Barter M.E."/>
            <person name="Lindqvist C."/>
            <person name="Brody L.C."/>
            <person name="Mullikin J.C."/>
        </authorList>
    </citation>
    <scope>NUCLEOTIDE SEQUENCE [LARGE SCALE GENOMIC DNA]</scope>
</reference>
<dbReference type="InterPro" id="IPR009057">
    <property type="entry name" value="Homeodomain-like_sf"/>
</dbReference>
<reference evidence="9" key="2">
    <citation type="submission" date="2025-08" db="UniProtKB">
        <authorList>
            <consortium name="Ensembl"/>
        </authorList>
    </citation>
    <scope>IDENTIFICATION</scope>
</reference>
<dbReference type="InterPro" id="IPR050877">
    <property type="entry name" value="EMX-VAX-Noto_Homeobox_TFs"/>
</dbReference>
<dbReference type="GO" id="GO:1902017">
    <property type="term" value="P:regulation of cilium assembly"/>
    <property type="evidence" value="ECO:0007669"/>
    <property type="project" value="Ensembl"/>
</dbReference>
<dbReference type="GO" id="GO:0001947">
    <property type="term" value="P:heart looping"/>
    <property type="evidence" value="ECO:0007669"/>
    <property type="project" value="Ensembl"/>
</dbReference>
<evidence type="ECO:0000256" key="6">
    <source>
        <dbReference type="RuleBase" id="RU000682"/>
    </source>
</evidence>
<dbReference type="Gene3D" id="1.10.10.60">
    <property type="entry name" value="Homeodomain-like"/>
    <property type="match status" value="1"/>
</dbReference>
<dbReference type="Ensembl" id="ENSUAMT00000039711.1">
    <property type="protein sequence ID" value="ENSUAMP00000035668.1"/>
    <property type="gene ID" value="ENSUAMG00000027086.1"/>
</dbReference>
<reference evidence="9" key="3">
    <citation type="submission" date="2025-09" db="UniProtKB">
        <authorList>
            <consortium name="Ensembl"/>
        </authorList>
    </citation>
    <scope>IDENTIFICATION</scope>
</reference>
<feature type="region of interest" description="Disordered" evidence="7">
    <location>
        <begin position="1"/>
        <end position="47"/>
    </location>
</feature>
<evidence type="ECO:0000256" key="1">
    <source>
        <dbReference type="ARBA" id="ARBA00004123"/>
    </source>
</evidence>
<evidence type="ECO:0000256" key="5">
    <source>
        <dbReference type="PROSITE-ProRule" id="PRU00108"/>
    </source>
</evidence>
<comment type="subcellular location">
    <subcellularLocation>
        <location evidence="1 5 6">Nucleus</location>
    </subcellularLocation>
</comment>
<dbReference type="GO" id="GO:0000981">
    <property type="term" value="F:DNA-binding transcription factor activity, RNA polymerase II-specific"/>
    <property type="evidence" value="ECO:0007669"/>
    <property type="project" value="TreeGrafter"/>
</dbReference>
<feature type="DNA-binding region" description="Homeobox" evidence="5">
    <location>
        <begin position="151"/>
        <end position="210"/>
    </location>
</feature>
<dbReference type="OMA" id="CPATWLP"/>
<dbReference type="GO" id="GO:0005634">
    <property type="term" value="C:nucleus"/>
    <property type="evidence" value="ECO:0007669"/>
    <property type="project" value="UniProtKB-SubCell"/>
</dbReference>
<dbReference type="GO" id="GO:0009880">
    <property type="term" value="P:embryonic pattern specification"/>
    <property type="evidence" value="ECO:0007669"/>
    <property type="project" value="Ensembl"/>
</dbReference>
<dbReference type="GO" id="GO:0044458">
    <property type="term" value="P:motile cilium assembly"/>
    <property type="evidence" value="ECO:0007669"/>
    <property type="project" value="Ensembl"/>
</dbReference>
<dbReference type="GO" id="GO:0030182">
    <property type="term" value="P:neuron differentiation"/>
    <property type="evidence" value="ECO:0007669"/>
    <property type="project" value="TreeGrafter"/>
</dbReference>
<sequence>MSSPVPRGRRPPTPPDAPDQPPRSGGSPAPQHRRAGPGTPRAPGRLDSSFSVEAILARPARRPPATAPLAVSACAAARLGTAPSGFPATWLPAYLGVGLLQPCPQPPGPGLHVAHFCGLQGLGVTGTRWPGLWGTPDWAPAEELQDTERPQKRVRTMFNLKQLEELENVFTKQHNLVGKKRAQLAAQLNLTENQVRVWFQNRRVKYQKQQRLKLPAVSAVSASQDEPSSSSDNSVQREDTESGVDS</sequence>
<feature type="region of interest" description="Disordered" evidence="7">
    <location>
        <begin position="209"/>
        <end position="246"/>
    </location>
</feature>
<dbReference type="FunFam" id="1.10.10.60:FF:000318">
    <property type="entry name" value="homeobox protein notochord"/>
    <property type="match status" value="1"/>
</dbReference>
<evidence type="ECO:0000256" key="4">
    <source>
        <dbReference type="ARBA" id="ARBA00023242"/>
    </source>
</evidence>
<dbReference type="GO" id="GO:0030903">
    <property type="term" value="P:notochord development"/>
    <property type="evidence" value="ECO:0007669"/>
    <property type="project" value="Ensembl"/>
</dbReference>
<evidence type="ECO:0000256" key="3">
    <source>
        <dbReference type="ARBA" id="ARBA00023155"/>
    </source>
</evidence>
<feature type="domain" description="Homeobox" evidence="8">
    <location>
        <begin position="149"/>
        <end position="209"/>
    </location>
</feature>
<dbReference type="InterPro" id="IPR000047">
    <property type="entry name" value="HTH_motif"/>
</dbReference>
<keyword evidence="4 5" id="KW-0539">Nucleus</keyword>
<dbReference type="GO" id="GO:0009953">
    <property type="term" value="P:dorsal/ventral pattern formation"/>
    <property type="evidence" value="ECO:0007669"/>
    <property type="project" value="Ensembl"/>
</dbReference>
<keyword evidence="2 5" id="KW-0238">DNA-binding</keyword>
<dbReference type="PRINTS" id="PR00031">
    <property type="entry name" value="HTHREPRESSR"/>
</dbReference>
<dbReference type="GO" id="GO:0007420">
    <property type="term" value="P:brain development"/>
    <property type="evidence" value="ECO:0007669"/>
    <property type="project" value="TreeGrafter"/>
</dbReference>
<proteinExistence type="predicted"/>
<evidence type="ECO:0000256" key="7">
    <source>
        <dbReference type="SAM" id="MobiDB-lite"/>
    </source>
</evidence>
<dbReference type="PANTHER" id="PTHR24339">
    <property type="entry name" value="HOMEOBOX PROTEIN EMX-RELATED"/>
    <property type="match status" value="1"/>
</dbReference>
<protein>
    <submittedName>
        <fullName evidence="9">Notochord homeobox</fullName>
    </submittedName>
</protein>
<dbReference type="CDD" id="cd00086">
    <property type="entry name" value="homeodomain"/>
    <property type="match status" value="1"/>
</dbReference>
<keyword evidence="10" id="KW-1185">Reference proteome</keyword>
<dbReference type="AlphaFoldDB" id="A0A452SS21"/>
<dbReference type="Pfam" id="PF00046">
    <property type="entry name" value="Homeodomain"/>
    <property type="match status" value="1"/>
</dbReference>
<dbReference type="SMART" id="SM00389">
    <property type="entry name" value="HOX"/>
    <property type="match status" value="1"/>
</dbReference>
<feature type="compositionally biased region" description="Pro residues" evidence="7">
    <location>
        <begin position="11"/>
        <end position="21"/>
    </location>
</feature>
<evidence type="ECO:0000313" key="10">
    <source>
        <dbReference type="Proteomes" id="UP000291022"/>
    </source>
</evidence>
<name>A0A452SS21_URSAM</name>
<dbReference type="GO" id="GO:0000978">
    <property type="term" value="F:RNA polymerase II cis-regulatory region sequence-specific DNA binding"/>
    <property type="evidence" value="ECO:0007669"/>
    <property type="project" value="TreeGrafter"/>
</dbReference>
<dbReference type="GeneTree" id="ENSGT00940000154361"/>
<dbReference type="SUPFAM" id="SSF46689">
    <property type="entry name" value="Homeodomain-like"/>
    <property type="match status" value="1"/>
</dbReference>
<evidence type="ECO:0000313" key="9">
    <source>
        <dbReference type="Ensembl" id="ENSUAMP00000035668.1"/>
    </source>
</evidence>
<dbReference type="PROSITE" id="PS50071">
    <property type="entry name" value="HOMEOBOX_2"/>
    <property type="match status" value="1"/>
</dbReference>
<accession>A0A452SS21</accession>
<gene>
    <name evidence="9" type="primary">NOTO</name>
</gene>
<dbReference type="InterPro" id="IPR001356">
    <property type="entry name" value="HD"/>
</dbReference>
<evidence type="ECO:0000259" key="8">
    <source>
        <dbReference type="PROSITE" id="PS50071"/>
    </source>
</evidence>
<organism evidence="9 10">
    <name type="scientific">Ursus americanus</name>
    <name type="common">American black bear</name>
    <name type="synonym">Euarctos americanus</name>
    <dbReference type="NCBI Taxonomy" id="9643"/>
    <lineage>
        <taxon>Eukaryota</taxon>
        <taxon>Metazoa</taxon>
        <taxon>Chordata</taxon>
        <taxon>Craniata</taxon>
        <taxon>Vertebrata</taxon>
        <taxon>Euteleostomi</taxon>
        <taxon>Mammalia</taxon>
        <taxon>Eutheria</taxon>
        <taxon>Laurasiatheria</taxon>
        <taxon>Carnivora</taxon>
        <taxon>Caniformia</taxon>
        <taxon>Ursidae</taxon>
        <taxon>Ursus</taxon>
    </lineage>
</organism>
<dbReference type="Proteomes" id="UP000291022">
    <property type="component" value="Unassembled WGS sequence"/>
</dbReference>
<feature type="compositionally biased region" description="Low complexity" evidence="7">
    <location>
        <begin position="218"/>
        <end position="234"/>
    </location>
</feature>